<dbReference type="EnsemblMetazoa" id="GAUT040840-RA">
    <property type="protein sequence ID" value="GAUT040840-PA"/>
    <property type="gene ID" value="GAUT040840"/>
</dbReference>
<reference evidence="1" key="1">
    <citation type="submission" date="2020-05" db="UniProtKB">
        <authorList>
            <consortium name="EnsemblMetazoa"/>
        </authorList>
    </citation>
    <scope>IDENTIFICATION</scope>
    <source>
        <strain evidence="1">TTRI</strain>
    </source>
</reference>
<dbReference type="AlphaFoldDB" id="A0A1A9VLL4"/>
<organism evidence="1 2">
    <name type="scientific">Glossina austeni</name>
    <name type="common">Savannah tsetse fly</name>
    <dbReference type="NCBI Taxonomy" id="7395"/>
    <lineage>
        <taxon>Eukaryota</taxon>
        <taxon>Metazoa</taxon>
        <taxon>Ecdysozoa</taxon>
        <taxon>Arthropoda</taxon>
        <taxon>Hexapoda</taxon>
        <taxon>Insecta</taxon>
        <taxon>Pterygota</taxon>
        <taxon>Neoptera</taxon>
        <taxon>Endopterygota</taxon>
        <taxon>Diptera</taxon>
        <taxon>Brachycera</taxon>
        <taxon>Muscomorpha</taxon>
        <taxon>Hippoboscoidea</taxon>
        <taxon>Glossinidae</taxon>
        <taxon>Glossina</taxon>
    </lineage>
</organism>
<sequence length="118" mass="12724">MPEKRVTVAPAKVETIQPSGSGIFAAKVLYGIVSFAFGCKRCIRLSLHFYLFHGSSSCRTPYFFGAKISCSTNTVHVAELDLAMLTVRVIEEREVTGVGVGIVNIGGKVIKSDVNSKN</sequence>
<dbReference type="VEuPathDB" id="VectorBase:GAUT040840"/>
<proteinExistence type="predicted"/>
<evidence type="ECO:0000313" key="1">
    <source>
        <dbReference type="EnsemblMetazoa" id="GAUT040840-PA"/>
    </source>
</evidence>
<protein>
    <submittedName>
        <fullName evidence="1">Uncharacterized protein</fullName>
    </submittedName>
</protein>
<accession>A0A1A9VLL4</accession>
<name>A0A1A9VLL4_GLOAU</name>
<keyword evidence="2" id="KW-1185">Reference proteome</keyword>
<dbReference type="Proteomes" id="UP000078200">
    <property type="component" value="Unassembled WGS sequence"/>
</dbReference>
<evidence type="ECO:0000313" key="2">
    <source>
        <dbReference type="Proteomes" id="UP000078200"/>
    </source>
</evidence>